<dbReference type="InterPro" id="IPR036864">
    <property type="entry name" value="Zn2-C6_fun-type_DNA-bd_sf"/>
</dbReference>
<dbReference type="AlphaFoldDB" id="A0A9W4P6P9"/>
<gene>
    <name evidence="8" type="ORF">PEGY_LOCUS5171</name>
</gene>
<dbReference type="EMBL" id="CAJVRC010000863">
    <property type="protein sequence ID" value="CAG8898437.1"/>
    <property type="molecule type" value="Genomic_DNA"/>
</dbReference>
<evidence type="ECO:0000256" key="1">
    <source>
        <dbReference type="ARBA" id="ARBA00022723"/>
    </source>
</evidence>
<dbReference type="InterPro" id="IPR007219">
    <property type="entry name" value="XnlR_reg_dom"/>
</dbReference>
<keyword evidence="4" id="KW-0804">Transcription</keyword>
<evidence type="ECO:0000313" key="9">
    <source>
        <dbReference type="Proteomes" id="UP001154252"/>
    </source>
</evidence>
<dbReference type="Pfam" id="PF00172">
    <property type="entry name" value="Zn_clus"/>
    <property type="match status" value="1"/>
</dbReference>
<evidence type="ECO:0000256" key="3">
    <source>
        <dbReference type="ARBA" id="ARBA00023125"/>
    </source>
</evidence>
<name>A0A9W4P6P9_9EURO</name>
<keyword evidence="1" id="KW-0479">Metal-binding</keyword>
<dbReference type="OrthoDB" id="2740448at2759"/>
<keyword evidence="3" id="KW-0238">DNA-binding</keyword>
<accession>A0A9W4P6P9</accession>
<reference evidence="8" key="1">
    <citation type="submission" date="2021-07" db="EMBL/GenBank/DDBJ databases">
        <authorList>
            <person name="Branca A.L. A."/>
        </authorList>
    </citation>
    <scope>NUCLEOTIDE SEQUENCE</scope>
</reference>
<evidence type="ECO:0000256" key="2">
    <source>
        <dbReference type="ARBA" id="ARBA00023015"/>
    </source>
</evidence>
<keyword evidence="9" id="KW-1185">Reference proteome</keyword>
<keyword evidence="2" id="KW-0805">Transcription regulation</keyword>
<evidence type="ECO:0000313" key="8">
    <source>
        <dbReference type="EMBL" id="CAG8898437.1"/>
    </source>
</evidence>
<dbReference type="Pfam" id="PF04082">
    <property type="entry name" value="Fungal_trans"/>
    <property type="match status" value="1"/>
</dbReference>
<evidence type="ECO:0008006" key="10">
    <source>
        <dbReference type="Google" id="ProtNLM"/>
    </source>
</evidence>
<dbReference type="InterPro" id="IPR001138">
    <property type="entry name" value="Zn2Cys6_DnaBD"/>
</dbReference>
<organism evidence="8 9">
    <name type="scientific">Penicillium egyptiacum</name>
    <dbReference type="NCBI Taxonomy" id="1303716"/>
    <lineage>
        <taxon>Eukaryota</taxon>
        <taxon>Fungi</taxon>
        <taxon>Dikarya</taxon>
        <taxon>Ascomycota</taxon>
        <taxon>Pezizomycotina</taxon>
        <taxon>Eurotiomycetes</taxon>
        <taxon>Eurotiomycetidae</taxon>
        <taxon>Eurotiales</taxon>
        <taxon>Aspergillaceae</taxon>
        <taxon>Penicillium</taxon>
    </lineage>
</organism>
<evidence type="ECO:0000259" key="6">
    <source>
        <dbReference type="Pfam" id="PF00172"/>
    </source>
</evidence>
<dbReference type="PANTHER" id="PTHR31668:SF28">
    <property type="entry name" value="ZN(II)2CYS6 TRANSCRIPTION FACTOR (EUROFUNG)"/>
    <property type="match status" value="1"/>
</dbReference>
<feature type="domain" description="Xylanolytic transcriptional activator regulatory" evidence="7">
    <location>
        <begin position="138"/>
        <end position="303"/>
    </location>
</feature>
<dbReference type="PANTHER" id="PTHR31668">
    <property type="entry name" value="GLUCOSE TRANSPORT TRANSCRIPTION REGULATOR RGT1-RELATED-RELATED"/>
    <property type="match status" value="1"/>
</dbReference>
<evidence type="ECO:0000259" key="7">
    <source>
        <dbReference type="Pfam" id="PF04082"/>
    </source>
</evidence>
<evidence type="ECO:0000256" key="5">
    <source>
        <dbReference type="ARBA" id="ARBA00023242"/>
    </source>
</evidence>
<dbReference type="GO" id="GO:0008270">
    <property type="term" value="F:zinc ion binding"/>
    <property type="evidence" value="ECO:0007669"/>
    <property type="project" value="InterPro"/>
</dbReference>
<dbReference type="InterPro" id="IPR050797">
    <property type="entry name" value="Carb_Metab_Trans_Reg"/>
</dbReference>
<dbReference type="GO" id="GO:0006351">
    <property type="term" value="P:DNA-templated transcription"/>
    <property type="evidence" value="ECO:0007669"/>
    <property type="project" value="InterPro"/>
</dbReference>
<dbReference type="GO" id="GO:0000981">
    <property type="term" value="F:DNA-binding transcription factor activity, RNA polymerase II-specific"/>
    <property type="evidence" value="ECO:0007669"/>
    <property type="project" value="InterPro"/>
</dbReference>
<dbReference type="CDD" id="cd12148">
    <property type="entry name" value="fungal_TF_MHR"/>
    <property type="match status" value="1"/>
</dbReference>
<dbReference type="CDD" id="cd00067">
    <property type="entry name" value="GAL4"/>
    <property type="match status" value="1"/>
</dbReference>
<protein>
    <recommendedName>
        <fullName evidence="10">Zn(2)-C6 fungal-type domain-containing protein</fullName>
    </recommendedName>
</protein>
<feature type="domain" description="Zn(2)-C6 fungal-type" evidence="6">
    <location>
        <begin position="36"/>
        <end position="63"/>
    </location>
</feature>
<comment type="caution">
    <text evidence="8">The sequence shown here is derived from an EMBL/GenBank/DDBJ whole genome shotgun (WGS) entry which is preliminary data.</text>
</comment>
<dbReference type="Gene3D" id="4.10.240.10">
    <property type="entry name" value="Zn(2)-C6 fungal-type DNA-binding domain"/>
    <property type="match status" value="1"/>
</dbReference>
<evidence type="ECO:0000256" key="4">
    <source>
        <dbReference type="ARBA" id="ARBA00023163"/>
    </source>
</evidence>
<sequence length="630" mass="71336">MSARSPTKIACDGCKIRKVRIWNRLSLECRMLIGNSKIRCMDGHPCQGCRNSGIKCTYVRAQQPRGPQRLRSTTQYLIDQVQRGAAAQSSQDSIQSREPQADITTQFPAGGLSGDRQSESVLSICRIPTNVVAYPLYIYHVRMYPVWPIVDAKNVMSILRQDGDVDLETYALATAVAAATIAQLKLEQSFWHDQPITADKFAAESMKARRLGKYRSAVNLNNVRTSFFLHVYHESKHAGGSESLLFLREAISLAQMMYLHRETAYIGLPQDEQQIRRRVLWLLFITERGVCILHKLPVVLKTNISTPELDLDGEPQVLPAFLKLLNLFRLFEQSRMFDFIEDDNIGMCSIPDEIRNVNKRSFKMLHDGLQDGSTLMGHISDVQKADLCVTRHWMRMILWKVSAKDQYFPSQWPDSPSFPIMVAKELLDIVSKLPQAAIKAHGLGIELKLYGIANSLADAVINMAMLPRASFWNYESRPCNILARLHSFLSTFHGGENKELLDVLYKKMAEAQYRADRAIPSTIHAPMKSRHLIETTASENQLVQEEPLLPGPDHIITIPDYWRESEELYPAIFPTGTDWFMQGNLTSVEQADQPIWLDDMLACGFAESCFSPANNGCPAFSYDPQFTGRM</sequence>
<proteinExistence type="predicted"/>
<dbReference type="GO" id="GO:0003677">
    <property type="term" value="F:DNA binding"/>
    <property type="evidence" value="ECO:0007669"/>
    <property type="project" value="UniProtKB-KW"/>
</dbReference>
<dbReference type="Proteomes" id="UP001154252">
    <property type="component" value="Unassembled WGS sequence"/>
</dbReference>
<keyword evidence="5" id="KW-0539">Nucleus</keyword>